<protein>
    <submittedName>
        <fullName evidence="2">Uncharacterized protein</fullName>
    </submittedName>
</protein>
<feature type="compositionally biased region" description="Basic residues" evidence="1">
    <location>
        <begin position="48"/>
        <end position="57"/>
    </location>
</feature>
<feature type="compositionally biased region" description="Polar residues" evidence="1">
    <location>
        <begin position="1"/>
        <end position="14"/>
    </location>
</feature>
<feature type="region of interest" description="Disordered" evidence="1">
    <location>
        <begin position="1"/>
        <end position="71"/>
    </location>
</feature>
<gene>
    <name evidence="2" type="ORF">E2C01_051147</name>
</gene>
<organism evidence="2 3">
    <name type="scientific">Portunus trituberculatus</name>
    <name type="common">Swimming crab</name>
    <name type="synonym">Neptunus trituberculatus</name>
    <dbReference type="NCBI Taxonomy" id="210409"/>
    <lineage>
        <taxon>Eukaryota</taxon>
        <taxon>Metazoa</taxon>
        <taxon>Ecdysozoa</taxon>
        <taxon>Arthropoda</taxon>
        <taxon>Crustacea</taxon>
        <taxon>Multicrustacea</taxon>
        <taxon>Malacostraca</taxon>
        <taxon>Eumalacostraca</taxon>
        <taxon>Eucarida</taxon>
        <taxon>Decapoda</taxon>
        <taxon>Pleocyemata</taxon>
        <taxon>Brachyura</taxon>
        <taxon>Eubrachyura</taxon>
        <taxon>Portunoidea</taxon>
        <taxon>Portunidae</taxon>
        <taxon>Portuninae</taxon>
        <taxon>Portunus</taxon>
    </lineage>
</organism>
<evidence type="ECO:0000313" key="2">
    <source>
        <dbReference type="EMBL" id="MPC57172.1"/>
    </source>
</evidence>
<evidence type="ECO:0000313" key="3">
    <source>
        <dbReference type="Proteomes" id="UP000324222"/>
    </source>
</evidence>
<keyword evidence="3" id="KW-1185">Reference proteome</keyword>
<accession>A0A5B7GDZ9</accession>
<name>A0A5B7GDZ9_PORTR</name>
<comment type="caution">
    <text evidence="2">The sequence shown here is derived from an EMBL/GenBank/DDBJ whole genome shotgun (WGS) entry which is preliminary data.</text>
</comment>
<evidence type="ECO:0000256" key="1">
    <source>
        <dbReference type="SAM" id="MobiDB-lite"/>
    </source>
</evidence>
<feature type="compositionally biased region" description="Low complexity" evidence="1">
    <location>
        <begin position="15"/>
        <end position="26"/>
    </location>
</feature>
<sequence>MMPSGTSASGTNTVAASPASDPQPASITRLNTRKKSRWKGSGTEARGRKQCNQHASRKGGNGAWHGEYGAT</sequence>
<dbReference type="EMBL" id="VSRR010014559">
    <property type="protein sequence ID" value="MPC57172.1"/>
    <property type="molecule type" value="Genomic_DNA"/>
</dbReference>
<dbReference type="AlphaFoldDB" id="A0A5B7GDZ9"/>
<dbReference type="Proteomes" id="UP000324222">
    <property type="component" value="Unassembled WGS sequence"/>
</dbReference>
<reference evidence="2 3" key="1">
    <citation type="submission" date="2019-05" db="EMBL/GenBank/DDBJ databases">
        <title>Another draft genome of Portunus trituberculatus and its Hox gene families provides insights of decapod evolution.</title>
        <authorList>
            <person name="Jeong J.-H."/>
            <person name="Song I."/>
            <person name="Kim S."/>
            <person name="Choi T."/>
            <person name="Kim D."/>
            <person name="Ryu S."/>
            <person name="Kim W."/>
        </authorList>
    </citation>
    <scope>NUCLEOTIDE SEQUENCE [LARGE SCALE GENOMIC DNA]</scope>
    <source>
        <tissue evidence="2">Muscle</tissue>
    </source>
</reference>
<proteinExistence type="predicted"/>